<proteinExistence type="predicted"/>
<gene>
    <name evidence="1" type="ORF">LOTGIDRAFT_230035</name>
</gene>
<protein>
    <submittedName>
        <fullName evidence="1">Uncharacterized protein</fullName>
    </submittedName>
</protein>
<dbReference type="EMBL" id="KB199651">
    <property type="protein sequence ID" value="ESP04984.1"/>
    <property type="molecule type" value="Genomic_DNA"/>
</dbReference>
<dbReference type="RefSeq" id="XP_009044493.1">
    <property type="nucleotide sequence ID" value="XM_009046245.1"/>
</dbReference>
<dbReference type="Proteomes" id="UP000030746">
    <property type="component" value="Unassembled WGS sequence"/>
</dbReference>
<dbReference type="AlphaFoldDB" id="V4ALA8"/>
<keyword evidence="2" id="KW-1185">Reference proteome</keyword>
<name>V4ALA8_LOTGI</name>
<dbReference type="CTD" id="20248183"/>
<dbReference type="GeneID" id="20248183"/>
<reference evidence="1 2" key="1">
    <citation type="journal article" date="2013" name="Nature">
        <title>Insights into bilaterian evolution from three spiralian genomes.</title>
        <authorList>
            <person name="Simakov O."/>
            <person name="Marletaz F."/>
            <person name="Cho S.J."/>
            <person name="Edsinger-Gonzales E."/>
            <person name="Havlak P."/>
            <person name="Hellsten U."/>
            <person name="Kuo D.H."/>
            <person name="Larsson T."/>
            <person name="Lv J."/>
            <person name="Arendt D."/>
            <person name="Savage R."/>
            <person name="Osoegawa K."/>
            <person name="de Jong P."/>
            <person name="Grimwood J."/>
            <person name="Chapman J.A."/>
            <person name="Shapiro H."/>
            <person name="Aerts A."/>
            <person name="Otillar R.P."/>
            <person name="Terry A.Y."/>
            <person name="Boore J.L."/>
            <person name="Grigoriev I.V."/>
            <person name="Lindberg D.R."/>
            <person name="Seaver E.C."/>
            <person name="Weisblat D.A."/>
            <person name="Putnam N.H."/>
            <person name="Rokhsar D.S."/>
        </authorList>
    </citation>
    <scope>NUCLEOTIDE SEQUENCE [LARGE SCALE GENOMIC DNA]</scope>
</reference>
<sequence length="133" mass="15459">MDVMELAAELQKLLSIHDKTVKYILDLDSRVCDLNHRSLALINLDKTGQALHMMHKKATLESVREMYKHYRCKKWTEIQKLSKKIMSQLSPEAPNLLPDSIFPEDDGTSEVDERVQHVLKVAMVQQCEFSRYT</sequence>
<evidence type="ECO:0000313" key="2">
    <source>
        <dbReference type="Proteomes" id="UP000030746"/>
    </source>
</evidence>
<evidence type="ECO:0000313" key="1">
    <source>
        <dbReference type="EMBL" id="ESP04984.1"/>
    </source>
</evidence>
<dbReference type="KEGG" id="lgi:LOTGIDRAFT_230035"/>
<dbReference type="OMA" id="IHCINDY"/>
<accession>V4ALA8</accession>
<dbReference type="HOGENOM" id="CLU_1909045_0_0_1"/>
<organism evidence="1 2">
    <name type="scientific">Lottia gigantea</name>
    <name type="common">Giant owl limpet</name>
    <dbReference type="NCBI Taxonomy" id="225164"/>
    <lineage>
        <taxon>Eukaryota</taxon>
        <taxon>Metazoa</taxon>
        <taxon>Spiralia</taxon>
        <taxon>Lophotrochozoa</taxon>
        <taxon>Mollusca</taxon>
        <taxon>Gastropoda</taxon>
        <taxon>Patellogastropoda</taxon>
        <taxon>Lottioidea</taxon>
        <taxon>Lottiidae</taxon>
        <taxon>Lottia</taxon>
    </lineage>
</organism>